<dbReference type="InterPro" id="IPR013321">
    <property type="entry name" value="Arc_rbn_hlx_hlx"/>
</dbReference>
<dbReference type="KEGG" id="agl:PYTT_1605"/>
<dbReference type="InterPro" id="IPR010985">
    <property type="entry name" value="Ribbon_hlx_hlx"/>
</dbReference>
<reference evidence="2" key="1">
    <citation type="submission" date="2016-09" db="EMBL/GenBank/DDBJ databases">
        <authorList>
            <person name="Koehorst J."/>
        </authorList>
    </citation>
    <scope>NUCLEOTIDE SEQUENCE [LARGE SCALE GENOMIC DNA]</scope>
</reference>
<keyword evidence="2" id="KW-1185">Reference proteome</keyword>
<sequence length="74" mass="8863">MPNAPDPDKTMLSVRMPRTLYERLRKLARKNKMSITDYVLQIITLETKNITLTAEDYERIAQQTREAERRLRNR</sequence>
<dbReference type="EMBL" id="LT629973">
    <property type="protein sequence ID" value="SEH90711.1"/>
    <property type="molecule type" value="Genomic_DNA"/>
</dbReference>
<dbReference type="AlphaFoldDB" id="A0A1H6LYQ7"/>
<gene>
    <name evidence="1" type="ORF">PYTT_1605</name>
</gene>
<evidence type="ECO:0000313" key="1">
    <source>
        <dbReference type="EMBL" id="SEH90711.1"/>
    </source>
</evidence>
<dbReference type="STRING" id="1679444.PYTT_1605"/>
<dbReference type="GO" id="GO:0006355">
    <property type="term" value="P:regulation of DNA-templated transcription"/>
    <property type="evidence" value="ECO:0007669"/>
    <property type="project" value="InterPro"/>
</dbReference>
<name>A0A1H6LYQ7_9BACT</name>
<accession>A0A1H6LYQ7</accession>
<proteinExistence type="predicted"/>
<evidence type="ECO:0000313" key="2">
    <source>
        <dbReference type="Proteomes" id="UP000176204"/>
    </source>
</evidence>
<organism evidence="1 2">
    <name type="scientific">Akkermansia glycaniphila</name>
    <dbReference type="NCBI Taxonomy" id="1679444"/>
    <lineage>
        <taxon>Bacteria</taxon>
        <taxon>Pseudomonadati</taxon>
        <taxon>Verrucomicrobiota</taxon>
        <taxon>Verrucomicrobiia</taxon>
        <taxon>Verrucomicrobiales</taxon>
        <taxon>Akkermansiaceae</taxon>
        <taxon>Akkermansia</taxon>
    </lineage>
</organism>
<dbReference type="Gene3D" id="1.10.1220.10">
    <property type="entry name" value="Met repressor-like"/>
    <property type="match status" value="1"/>
</dbReference>
<protein>
    <submittedName>
        <fullName evidence="1">Arc-type ribbon-helix-helix</fullName>
    </submittedName>
</protein>
<dbReference type="Proteomes" id="UP000176204">
    <property type="component" value="Chromosome I"/>
</dbReference>
<dbReference type="SUPFAM" id="SSF47598">
    <property type="entry name" value="Ribbon-helix-helix"/>
    <property type="match status" value="1"/>
</dbReference>
<dbReference type="RefSeq" id="WP_141675759.1">
    <property type="nucleotide sequence ID" value="NZ_JACVVN010000012.1"/>
</dbReference>